<evidence type="ECO:0008006" key="4">
    <source>
        <dbReference type="Google" id="ProtNLM"/>
    </source>
</evidence>
<keyword evidence="3" id="KW-1185">Reference proteome</keyword>
<feature type="chain" id="PRO_5003577031" description="Secreted protein" evidence="1">
    <location>
        <begin position="28"/>
        <end position="43"/>
    </location>
</feature>
<reference evidence="2" key="3">
    <citation type="submission" date="2025-08" db="UniProtKB">
        <authorList>
            <consortium name="Ensembl"/>
        </authorList>
    </citation>
    <scope>IDENTIFICATION</scope>
</reference>
<accession>H2XVC0</accession>
<dbReference type="HOGENOM" id="CLU_3241851_0_0_1"/>
<dbReference type="Proteomes" id="UP000008144">
    <property type="component" value="Chromosome 3"/>
</dbReference>
<proteinExistence type="predicted"/>
<reference evidence="3" key="1">
    <citation type="journal article" date="2002" name="Science">
        <title>The draft genome of Ciona intestinalis: insights into chordate and vertebrate origins.</title>
        <authorList>
            <person name="Dehal P."/>
            <person name="Satou Y."/>
            <person name="Campbell R.K."/>
            <person name="Chapman J."/>
            <person name="Degnan B."/>
            <person name="De Tomaso A."/>
            <person name="Davidson B."/>
            <person name="Di Gregorio A."/>
            <person name="Gelpke M."/>
            <person name="Goodstein D.M."/>
            <person name="Harafuji N."/>
            <person name="Hastings K.E."/>
            <person name="Ho I."/>
            <person name="Hotta K."/>
            <person name="Huang W."/>
            <person name="Kawashima T."/>
            <person name="Lemaire P."/>
            <person name="Martinez D."/>
            <person name="Meinertzhagen I.A."/>
            <person name="Necula S."/>
            <person name="Nonaka M."/>
            <person name="Putnam N."/>
            <person name="Rash S."/>
            <person name="Saiga H."/>
            <person name="Satake M."/>
            <person name="Terry A."/>
            <person name="Yamada L."/>
            <person name="Wang H.G."/>
            <person name="Awazu S."/>
            <person name="Azumi K."/>
            <person name="Boore J."/>
            <person name="Branno M."/>
            <person name="Chin-Bow S."/>
            <person name="DeSantis R."/>
            <person name="Doyle S."/>
            <person name="Francino P."/>
            <person name="Keys D.N."/>
            <person name="Haga S."/>
            <person name="Hayashi H."/>
            <person name="Hino K."/>
            <person name="Imai K.S."/>
            <person name="Inaba K."/>
            <person name="Kano S."/>
            <person name="Kobayashi K."/>
            <person name="Kobayashi M."/>
            <person name="Lee B.I."/>
            <person name="Makabe K.W."/>
            <person name="Manohar C."/>
            <person name="Matassi G."/>
            <person name="Medina M."/>
            <person name="Mochizuki Y."/>
            <person name="Mount S."/>
            <person name="Morishita T."/>
            <person name="Miura S."/>
            <person name="Nakayama A."/>
            <person name="Nishizaka S."/>
            <person name="Nomoto H."/>
            <person name="Ohta F."/>
            <person name="Oishi K."/>
            <person name="Rigoutsos I."/>
            <person name="Sano M."/>
            <person name="Sasaki A."/>
            <person name="Sasakura Y."/>
            <person name="Shoguchi E."/>
            <person name="Shin-i T."/>
            <person name="Spagnuolo A."/>
            <person name="Stainier D."/>
            <person name="Suzuki M.M."/>
            <person name="Tassy O."/>
            <person name="Takatori N."/>
            <person name="Tokuoka M."/>
            <person name="Yagi K."/>
            <person name="Yoshizaki F."/>
            <person name="Wada S."/>
            <person name="Zhang C."/>
            <person name="Hyatt P.D."/>
            <person name="Larimer F."/>
            <person name="Detter C."/>
            <person name="Doggett N."/>
            <person name="Glavina T."/>
            <person name="Hawkins T."/>
            <person name="Richardson P."/>
            <person name="Lucas S."/>
            <person name="Kohara Y."/>
            <person name="Levine M."/>
            <person name="Satoh N."/>
            <person name="Rokhsar D.S."/>
        </authorList>
    </citation>
    <scope>NUCLEOTIDE SEQUENCE [LARGE SCALE GENOMIC DNA]</scope>
</reference>
<organism evidence="2 3">
    <name type="scientific">Ciona intestinalis</name>
    <name type="common">Transparent sea squirt</name>
    <name type="synonym">Ascidia intestinalis</name>
    <dbReference type="NCBI Taxonomy" id="7719"/>
    <lineage>
        <taxon>Eukaryota</taxon>
        <taxon>Metazoa</taxon>
        <taxon>Chordata</taxon>
        <taxon>Tunicata</taxon>
        <taxon>Ascidiacea</taxon>
        <taxon>Phlebobranchia</taxon>
        <taxon>Cionidae</taxon>
        <taxon>Ciona</taxon>
    </lineage>
</organism>
<dbReference type="AlphaFoldDB" id="H2XVC0"/>
<evidence type="ECO:0000313" key="3">
    <source>
        <dbReference type="Proteomes" id="UP000008144"/>
    </source>
</evidence>
<sequence>MKFQVFILQLIHFNLSFCCFPFSFVSAAPHSNIVSLALLDIFL</sequence>
<dbReference type="InParanoid" id="H2XVC0"/>
<evidence type="ECO:0000313" key="2">
    <source>
        <dbReference type="Ensembl" id="ENSCINP00000033604.1"/>
    </source>
</evidence>
<evidence type="ECO:0000256" key="1">
    <source>
        <dbReference type="SAM" id="SignalP"/>
    </source>
</evidence>
<keyword evidence="1" id="KW-0732">Signal</keyword>
<reference evidence="2" key="2">
    <citation type="journal article" date="2008" name="Genome Biol.">
        <title>Improved genome assembly and evidence-based global gene model set for the chordate Ciona intestinalis: new insight into intron and operon populations.</title>
        <authorList>
            <person name="Satou Y."/>
            <person name="Mineta K."/>
            <person name="Ogasawara M."/>
            <person name="Sasakura Y."/>
            <person name="Shoguchi E."/>
            <person name="Ueno K."/>
            <person name="Yamada L."/>
            <person name="Matsumoto J."/>
            <person name="Wasserscheid J."/>
            <person name="Dewar K."/>
            <person name="Wiley G.B."/>
            <person name="Macmil S.L."/>
            <person name="Roe B.A."/>
            <person name="Zeller R.W."/>
            <person name="Hastings K.E."/>
            <person name="Lemaire P."/>
            <person name="Lindquist E."/>
            <person name="Endo T."/>
            <person name="Hotta K."/>
            <person name="Inaba K."/>
        </authorList>
    </citation>
    <scope>NUCLEOTIDE SEQUENCE [LARGE SCALE GENOMIC DNA]</scope>
    <source>
        <strain evidence="2">wild type</strain>
    </source>
</reference>
<dbReference type="EMBL" id="EAAA01001685">
    <property type="status" value="NOT_ANNOTATED_CDS"/>
    <property type="molecule type" value="Genomic_DNA"/>
</dbReference>
<reference evidence="2" key="4">
    <citation type="submission" date="2025-09" db="UniProtKB">
        <authorList>
            <consortium name="Ensembl"/>
        </authorList>
    </citation>
    <scope>IDENTIFICATION</scope>
</reference>
<feature type="signal peptide" evidence="1">
    <location>
        <begin position="1"/>
        <end position="27"/>
    </location>
</feature>
<dbReference type="Ensembl" id="ENSCINT00000036320.1">
    <property type="protein sequence ID" value="ENSCINP00000033604.1"/>
    <property type="gene ID" value="ENSCING00000024910.1"/>
</dbReference>
<protein>
    <recommendedName>
        <fullName evidence="4">Secreted protein</fullName>
    </recommendedName>
</protein>
<name>H2XVC0_CIOIN</name>